<dbReference type="InterPro" id="IPR014810">
    <property type="entry name" value="Fcf2_C"/>
</dbReference>
<comment type="subcellular location">
    <subcellularLocation>
        <location evidence="1">Nucleus</location>
        <location evidence="1">Nucleolus</location>
    </subcellularLocation>
</comment>
<feature type="domain" description="Fcf2 pre-rRNA processing C-terminal" evidence="4">
    <location>
        <begin position="90"/>
        <end position="182"/>
    </location>
</feature>
<dbReference type="Proteomes" id="UP000515788">
    <property type="component" value="Chromosome 2"/>
</dbReference>
<dbReference type="GO" id="GO:0006396">
    <property type="term" value="P:RNA processing"/>
    <property type="evidence" value="ECO:0007669"/>
    <property type="project" value="TreeGrafter"/>
</dbReference>
<dbReference type="GO" id="GO:0003723">
    <property type="term" value="F:RNA binding"/>
    <property type="evidence" value="ECO:0007669"/>
    <property type="project" value="TreeGrafter"/>
</dbReference>
<evidence type="ECO:0000256" key="3">
    <source>
        <dbReference type="SAM" id="MobiDB-lite"/>
    </source>
</evidence>
<evidence type="ECO:0000313" key="5">
    <source>
        <dbReference type="EMBL" id="QLL31779.1"/>
    </source>
</evidence>
<evidence type="ECO:0000313" key="6">
    <source>
        <dbReference type="Proteomes" id="UP000515788"/>
    </source>
</evidence>
<keyword evidence="2" id="KW-0539">Nucleus</keyword>
<evidence type="ECO:0000256" key="1">
    <source>
        <dbReference type="ARBA" id="ARBA00004604"/>
    </source>
</evidence>
<keyword evidence="6" id="KW-1185">Reference proteome</keyword>
<dbReference type="RefSeq" id="XP_037138454.1">
    <property type="nucleotide sequence ID" value="XM_037282559.1"/>
</dbReference>
<feature type="compositionally biased region" description="Low complexity" evidence="3">
    <location>
        <begin position="11"/>
        <end position="35"/>
    </location>
</feature>
<dbReference type="Pfam" id="PF08698">
    <property type="entry name" value="Fcf2"/>
    <property type="match status" value="1"/>
</dbReference>
<evidence type="ECO:0000256" key="2">
    <source>
        <dbReference type="ARBA" id="ARBA00023242"/>
    </source>
</evidence>
<protein>
    <recommendedName>
        <fullName evidence="4">Fcf2 pre-rRNA processing C-terminal domain-containing protein</fullName>
    </recommendedName>
</protein>
<dbReference type="PANTHER" id="PTHR21686">
    <property type="entry name" value="DEOXYNUCLEOTIDYLTRANSFERASE TERMINAL-INTERACTING PROTEIN 2"/>
    <property type="match status" value="1"/>
</dbReference>
<feature type="region of interest" description="Disordered" evidence="3">
    <location>
        <begin position="1"/>
        <end position="49"/>
    </location>
</feature>
<sequence length="209" mass="23874">MERSLEELFAELEQQTGGAAAAGPAEPAEPAQPAADVLDLRDPAEQHAQQAFEQIDRRLRALPKLQNSFDALAAQQRPLRSPQQPAAGASAADDWFLLPKPDRATRDRAQRDLLLLRHRAALDPKRHYKKDRWQVPERFAIGTVVEDSSEFYSSRLTNRQRKATMLETLMADEDTTRYFKRKYTQIQLASTSGRKAHYRASKARRRHRS</sequence>
<dbReference type="GO" id="GO:0005730">
    <property type="term" value="C:nucleolus"/>
    <property type="evidence" value="ECO:0007669"/>
    <property type="project" value="UniProtKB-SubCell"/>
</dbReference>
<dbReference type="KEGG" id="tgb:HG536_0B06470"/>
<feature type="region of interest" description="Disordered" evidence="3">
    <location>
        <begin position="189"/>
        <end position="209"/>
    </location>
</feature>
<reference evidence="5 6" key="1">
    <citation type="submission" date="2020-06" db="EMBL/GenBank/DDBJ databases">
        <title>The yeast mating-type switching endonuclease HO is a domesticated member of an unorthodox homing genetic element family.</title>
        <authorList>
            <person name="Coughlan A.Y."/>
            <person name="Lombardi L."/>
            <person name="Braun-Galleani S."/>
            <person name="Martos A.R."/>
            <person name="Galeote V."/>
            <person name="Bigey F."/>
            <person name="Dequin S."/>
            <person name="Byrne K.P."/>
            <person name="Wolfe K.H."/>
        </authorList>
    </citation>
    <scope>NUCLEOTIDE SEQUENCE [LARGE SCALE GENOMIC DNA]</scope>
    <source>
        <strain evidence="5 6">CBS764</strain>
    </source>
</reference>
<dbReference type="EMBL" id="CP059247">
    <property type="protein sequence ID" value="QLL31779.1"/>
    <property type="molecule type" value="Genomic_DNA"/>
</dbReference>
<dbReference type="GeneID" id="59324898"/>
<feature type="compositionally biased region" description="Basic residues" evidence="3">
    <location>
        <begin position="194"/>
        <end position="209"/>
    </location>
</feature>
<proteinExistence type="predicted"/>
<dbReference type="InterPro" id="IPR039883">
    <property type="entry name" value="Fcf2/DNTTIP2"/>
</dbReference>
<dbReference type="PANTHER" id="PTHR21686:SF12">
    <property type="entry name" value="DEOXYNUCLEOTIDYLTRANSFERASE TERMINAL-INTERACTING PROTEIN 2"/>
    <property type="match status" value="1"/>
</dbReference>
<accession>A0A7G3ZE43</accession>
<gene>
    <name evidence="5" type="ORF">HG536_0B06470</name>
</gene>
<dbReference type="AlphaFoldDB" id="A0A7G3ZE43"/>
<evidence type="ECO:0000259" key="4">
    <source>
        <dbReference type="Pfam" id="PF08698"/>
    </source>
</evidence>
<organism evidence="5 6">
    <name type="scientific">Torulaspora globosa</name>
    <dbReference type="NCBI Taxonomy" id="48254"/>
    <lineage>
        <taxon>Eukaryota</taxon>
        <taxon>Fungi</taxon>
        <taxon>Dikarya</taxon>
        <taxon>Ascomycota</taxon>
        <taxon>Saccharomycotina</taxon>
        <taxon>Saccharomycetes</taxon>
        <taxon>Saccharomycetales</taxon>
        <taxon>Saccharomycetaceae</taxon>
        <taxon>Torulaspora</taxon>
    </lineage>
</organism>
<dbReference type="OrthoDB" id="427886at2759"/>
<name>A0A7G3ZE43_9SACH</name>